<evidence type="ECO:0000313" key="2">
    <source>
        <dbReference type="EMBL" id="CAA7053788.1"/>
    </source>
</evidence>
<dbReference type="GO" id="GO:0004523">
    <property type="term" value="F:RNA-DNA hybrid ribonuclease activity"/>
    <property type="evidence" value="ECO:0007669"/>
    <property type="project" value="InterPro"/>
</dbReference>
<dbReference type="InterPro" id="IPR043502">
    <property type="entry name" value="DNA/RNA_pol_sf"/>
</dbReference>
<reference evidence="2" key="1">
    <citation type="submission" date="2020-01" db="EMBL/GenBank/DDBJ databases">
        <authorList>
            <person name="Mishra B."/>
        </authorList>
    </citation>
    <scope>NUCLEOTIDE SEQUENCE [LARGE SCALE GENOMIC DNA]</scope>
</reference>
<dbReference type="InterPro" id="IPR044730">
    <property type="entry name" value="RNase_H-like_dom_plant"/>
</dbReference>
<proteinExistence type="predicted"/>
<dbReference type="Pfam" id="PF00078">
    <property type="entry name" value="RVT_1"/>
    <property type="match status" value="1"/>
</dbReference>
<name>A0A6D2KPC2_9BRAS</name>
<dbReference type="Pfam" id="PF13966">
    <property type="entry name" value="zf-RVT"/>
    <property type="match status" value="1"/>
</dbReference>
<dbReference type="InterPro" id="IPR026960">
    <property type="entry name" value="RVT-Znf"/>
</dbReference>
<dbReference type="PROSITE" id="PS50878">
    <property type="entry name" value="RT_POL"/>
    <property type="match status" value="1"/>
</dbReference>
<dbReference type="InterPro" id="IPR036397">
    <property type="entry name" value="RNaseH_sf"/>
</dbReference>
<sequence>MDSIESGWKKYRGGSEPSLVDRIHTCRHEISTWRKNNQPYGKTKIADLQQALAEAQDDDTRTQDELSAITNKLKEAHRDEEEYWKQKSRNMWLKDGDLNTKFFHASTKQRRAINRIVGLHNEANVWVAGEKEIETVAVNYFDSLFTSNLPVDFTGVLENVSERITITENEVLTRRATEAEVREALFMMHPEKAPGPDGITALFFQRSWHIVKEDVLTMVNDFLTSGSFDERLNMTNICLIPKTSRPTRMTELRPISLCNVGYKIISKVLCQRLKVLLPRLISETQSAFVPGRLISDNILIVQEMFHGLRTNKSCKGKFMAVKTDMSKAYDRVEWPFVEALMRKMGFAEQWIVWMMRCITSVKYKVLINGQPRGQITPHRGLRQGDPLSPYLFILCAEILITNLKKAEEMKRITGLKVARASPAVSHLLFADDSLFFCRATSEESRVLLQILKEYEVTSGQQINFAKSSVQFGHTVDTGVRAEIHQILGIGNVGGMGQYLGIPESMGGAKTKIFSFLIDRQHKRINGWNSKWLSKGGKEVLIKSVISAMPMHMMSCFRLPKGVTNKLSSAVSNFWWSSTGQTRGMHWLAWKKLCRHKNDGGLGFRVIEDFNTALLAKQLWRLMDNPDSLFSRVFKGRYYRNTTPLEPIKSYSPSYGWQSIISARPLVNKGLIKRVGSGISILVWGDPWIPASRPRPAMGNGVHFHSHLRVSELMTPGTLTWNLPLLNQLFESSDVSTIMGIPTSRAGRPDSVGWFFTKTGRYTVKSGYDLAQQIHEEDSNVPIGPDIRRLLAHAWKVKCTQKLQHFIWQVLTGCISVGARLRSRGMQVDPQCMRCGMAPETINHLLFECPPALQVWALSPIPTAPNRFPTGSLFTNVAHLFWHLPEDDRMGMYPWLIWFIWKARNDKVFSNDDWDLNDTINLAARENIAWAKAQEKRGGVSLQVGSSVDTLFQGDICQVDGSWKATEPRAGLGWYNYNTNTGEKLLGTCNLRRGLSPLQAEVEALLWAMQCMLRQGKQVIMFETDCSDVVKMVSSPEEWPAFAPLLEEIDICRRRFPSFCIAHIPRKKNTKADKLARSARALPTDVYYVNSVPPAWITELV</sequence>
<comment type="caution">
    <text evidence="2">The sequence shown here is derived from an EMBL/GenBank/DDBJ whole genome shotgun (WGS) entry which is preliminary data.</text>
</comment>
<gene>
    <name evidence="2" type="ORF">MERR_LOCUS41024</name>
</gene>
<dbReference type="Pfam" id="PF13456">
    <property type="entry name" value="RVT_3"/>
    <property type="match status" value="1"/>
</dbReference>
<dbReference type="CDD" id="cd01650">
    <property type="entry name" value="RT_nLTR_like"/>
    <property type="match status" value="1"/>
</dbReference>
<dbReference type="InterPro" id="IPR012337">
    <property type="entry name" value="RNaseH-like_sf"/>
</dbReference>
<organism evidence="2 3">
    <name type="scientific">Microthlaspi erraticum</name>
    <dbReference type="NCBI Taxonomy" id="1685480"/>
    <lineage>
        <taxon>Eukaryota</taxon>
        <taxon>Viridiplantae</taxon>
        <taxon>Streptophyta</taxon>
        <taxon>Embryophyta</taxon>
        <taxon>Tracheophyta</taxon>
        <taxon>Spermatophyta</taxon>
        <taxon>Magnoliopsida</taxon>
        <taxon>eudicotyledons</taxon>
        <taxon>Gunneridae</taxon>
        <taxon>Pentapetalae</taxon>
        <taxon>rosids</taxon>
        <taxon>malvids</taxon>
        <taxon>Brassicales</taxon>
        <taxon>Brassicaceae</taxon>
        <taxon>Coluteocarpeae</taxon>
        <taxon>Microthlaspi</taxon>
    </lineage>
</organism>
<dbReference type="PANTHER" id="PTHR33116:SF86">
    <property type="entry name" value="REVERSE TRANSCRIPTASE DOMAIN-CONTAINING PROTEIN"/>
    <property type="match status" value="1"/>
</dbReference>
<dbReference type="AlphaFoldDB" id="A0A6D2KPC2"/>
<evidence type="ECO:0000259" key="1">
    <source>
        <dbReference type="PROSITE" id="PS50878"/>
    </source>
</evidence>
<dbReference type="SUPFAM" id="SSF56672">
    <property type="entry name" value="DNA/RNA polymerases"/>
    <property type="match status" value="1"/>
</dbReference>
<feature type="domain" description="Reverse transcriptase" evidence="1">
    <location>
        <begin position="221"/>
        <end position="503"/>
    </location>
</feature>
<evidence type="ECO:0000313" key="3">
    <source>
        <dbReference type="Proteomes" id="UP000467841"/>
    </source>
</evidence>
<dbReference type="PANTHER" id="PTHR33116">
    <property type="entry name" value="REVERSE TRANSCRIPTASE ZINC-BINDING DOMAIN-CONTAINING PROTEIN-RELATED-RELATED"/>
    <property type="match status" value="1"/>
</dbReference>
<dbReference type="Proteomes" id="UP000467841">
    <property type="component" value="Unassembled WGS sequence"/>
</dbReference>
<protein>
    <recommendedName>
        <fullName evidence="1">Reverse transcriptase domain-containing protein</fullName>
    </recommendedName>
</protein>
<dbReference type="OrthoDB" id="1937528at2759"/>
<dbReference type="EMBL" id="CACVBM020001551">
    <property type="protein sequence ID" value="CAA7053788.1"/>
    <property type="molecule type" value="Genomic_DNA"/>
</dbReference>
<keyword evidence="3" id="KW-1185">Reference proteome</keyword>
<dbReference type="Gene3D" id="3.30.420.10">
    <property type="entry name" value="Ribonuclease H-like superfamily/Ribonuclease H"/>
    <property type="match status" value="1"/>
</dbReference>
<accession>A0A6D2KPC2</accession>
<dbReference type="InterPro" id="IPR000477">
    <property type="entry name" value="RT_dom"/>
</dbReference>
<dbReference type="GO" id="GO:0003676">
    <property type="term" value="F:nucleic acid binding"/>
    <property type="evidence" value="ECO:0007669"/>
    <property type="project" value="InterPro"/>
</dbReference>
<dbReference type="SUPFAM" id="SSF53098">
    <property type="entry name" value="Ribonuclease H-like"/>
    <property type="match status" value="1"/>
</dbReference>
<dbReference type="CDD" id="cd06222">
    <property type="entry name" value="RNase_H_like"/>
    <property type="match status" value="1"/>
</dbReference>
<dbReference type="InterPro" id="IPR002156">
    <property type="entry name" value="RNaseH_domain"/>
</dbReference>